<dbReference type="AlphaFoldDB" id="A0AAV9ZTJ9"/>
<evidence type="ECO:0000313" key="3">
    <source>
        <dbReference type="Proteomes" id="UP001362999"/>
    </source>
</evidence>
<evidence type="ECO:0000313" key="2">
    <source>
        <dbReference type="EMBL" id="KAK6991827.1"/>
    </source>
</evidence>
<organism evidence="2 3">
    <name type="scientific">Favolaschia claudopus</name>
    <dbReference type="NCBI Taxonomy" id="2862362"/>
    <lineage>
        <taxon>Eukaryota</taxon>
        <taxon>Fungi</taxon>
        <taxon>Dikarya</taxon>
        <taxon>Basidiomycota</taxon>
        <taxon>Agaricomycotina</taxon>
        <taxon>Agaricomycetes</taxon>
        <taxon>Agaricomycetidae</taxon>
        <taxon>Agaricales</taxon>
        <taxon>Marasmiineae</taxon>
        <taxon>Mycenaceae</taxon>
        <taxon>Favolaschia</taxon>
    </lineage>
</organism>
<dbReference type="Proteomes" id="UP001362999">
    <property type="component" value="Unassembled WGS sequence"/>
</dbReference>
<sequence>MTVSRQSGFGQGCGRRKFLKPSEGQPTLTKWTHWEGLETLWLVYLLEKLRKRTVDEELSEELPQPKPVLQLHVCQRPPELLRPKLAASNRTLKLLLQSISPVKKPFQLPFGPSVEESPAASRTRGAALRGKPIDFQSIPTIYRNSKLSATSSNSQPLQPVTTLETAHASPSPQAIPRVPEFLLPKTEPLTTVLEQSLQPGREDEEIMSTRTVPVATGNIPRSGLDPVETLLEEYESTDNEEVSLYLRVTSIANKHTLDKSEIVDRGVHVNPQVLSRFGLSASYMLMVARTIRQMQSLLKKMAALNPARTSTFFIDPEGVLLSVLTSSKNIGDLLAAWTALSRRMDLAQGNLAKYHSEARVELETLQSPTSTALEVYEHLPHGVEPVKTVEYLYNNVPHLQDLRPSNYDPRNQAFETMMDVPKDLKDAFPPREPEARPVTIFYSNEVMERVMTSMHPPNMACRPGDIHFSPSQIVLDLQRPLNGDLKLKGSKEK</sequence>
<protein>
    <submittedName>
        <fullName evidence="2">Uncharacterized protein</fullName>
    </submittedName>
</protein>
<feature type="region of interest" description="Disordered" evidence="1">
    <location>
        <begin position="1"/>
        <end position="21"/>
    </location>
</feature>
<reference evidence="2 3" key="1">
    <citation type="journal article" date="2024" name="J Genomics">
        <title>Draft genome sequencing and assembly of Favolaschia claudopus CIRM-BRFM 2984 isolated from oak limbs.</title>
        <authorList>
            <person name="Navarro D."/>
            <person name="Drula E."/>
            <person name="Chaduli D."/>
            <person name="Cazenave R."/>
            <person name="Ahrendt S."/>
            <person name="Wang J."/>
            <person name="Lipzen A."/>
            <person name="Daum C."/>
            <person name="Barry K."/>
            <person name="Grigoriev I.V."/>
            <person name="Favel A."/>
            <person name="Rosso M.N."/>
            <person name="Martin F."/>
        </authorList>
    </citation>
    <scope>NUCLEOTIDE SEQUENCE [LARGE SCALE GENOMIC DNA]</scope>
    <source>
        <strain evidence="2 3">CIRM-BRFM 2984</strain>
    </source>
</reference>
<gene>
    <name evidence="2" type="ORF">R3P38DRAFT_2803522</name>
</gene>
<comment type="caution">
    <text evidence="2">The sequence shown here is derived from an EMBL/GenBank/DDBJ whole genome shotgun (WGS) entry which is preliminary data.</text>
</comment>
<name>A0AAV9ZTJ9_9AGAR</name>
<accession>A0AAV9ZTJ9</accession>
<evidence type="ECO:0000256" key="1">
    <source>
        <dbReference type="SAM" id="MobiDB-lite"/>
    </source>
</evidence>
<dbReference type="EMBL" id="JAWWNJ010000115">
    <property type="protein sequence ID" value="KAK6991827.1"/>
    <property type="molecule type" value="Genomic_DNA"/>
</dbReference>
<proteinExistence type="predicted"/>
<keyword evidence="3" id="KW-1185">Reference proteome</keyword>